<dbReference type="PROSITE" id="PS51257">
    <property type="entry name" value="PROKAR_LIPOPROTEIN"/>
    <property type="match status" value="1"/>
</dbReference>
<dbReference type="Proteomes" id="UP001066276">
    <property type="component" value="Chromosome 7"/>
</dbReference>
<dbReference type="EMBL" id="JANPWB010000011">
    <property type="protein sequence ID" value="KAJ1124102.1"/>
    <property type="molecule type" value="Genomic_DNA"/>
</dbReference>
<evidence type="ECO:0000313" key="1">
    <source>
        <dbReference type="EMBL" id="KAJ1124102.1"/>
    </source>
</evidence>
<name>A0AAV7P9R3_PLEWA</name>
<proteinExistence type="predicted"/>
<gene>
    <name evidence="1" type="ORF">NDU88_002564</name>
</gene>
<sequence>MGQLLKGFFVLFGTMSCNWSGHSSHSHSASFLVPSGNVTLTELMENGFVADSSSYISTPFHSPYVEGSGALKIRCSSCSGSLHVPSSNPSLMEMLENCFMTEMSVNSTSFHSFYAENNSALKILAMAESTKLAVDDMQKGLGTSDSLASICKTPVAPTAPVLDLSSLVSEHNSRFNNSIVDFFCDNKISTPCKCKEKKPLPAESQDSRSLEISEAMIDLSGLHKPTPLVWELSEINLPVDNTLSLDTSIEEWRSPNSMEAECDTPISVEKSSLASAMSFNWNGAGPRKASSLTFKSFAYDTQFKEQDSAASLTAHCIKQFDFAIPSPDDRWFDKRQLARSKFRKSFQI</sequence>
<accession>A0AAV7P9R3</accession>
<evidence type="ECO:0000313" key="2">
    <source>
        <dbReference type="Proteomes" id="UP001066276"/>
    </source>
</evidence>
<dbReference type="AlphaFoldDB" id="A0AAV7P9R3"/>
<keyword evidence="2" id="KW-1185">Reference proteome</keyword>
<protein>
    <submittedName>
        <fullName evidence="1">Uncharacterized protein</fullName>
    </submittedName>
</protein>
<reference evidence="1" key="1">
    <citation type="journal article" date="2022" name="bioRxiv">
        <title>Sequencing and chromosome-scale assembly of the giantPleurodeles waltlgenome.</title>
        <authorList>
            <person name="Brown T."/>
            <person name="Elewa A."/>
            <person name="Iarovenko S."/>
            <person name="Subramanian E."/>
            <person name="Araus A.J."/>
            <person name="Petzold A."/>
            <person name="Susuki M."/>
            <person name="Suzuki K.-i.T."/>
            <person name="Hayashi T."/>
            <person name="Toyoda A."/>
            <person name="Oliveira C."/>
            <person name="Osipova E."/>
            <person name="Leigh N.D."/>
            <person name="Simon A."/>
            <person name="Yun M.H."/>
        </authorList>
    </citation>
    <scope>NUCLEOTIDE SEQUENCE</scope>
    <source>
        <strain evidence="1">20211129_DDA</strain>
        <tissue evidence="1">Liver</tissue>
    </source>
</reference>
<comment type="caution">
    <text evidence="1">The sequence shown here is derived from an EMBL/GenBank/DDBJ whole genome shotgun (WGS) entry which is preliminary data.</text>
</comment>
<organism evidence="1 2">
    <name type="scientific">Pleurodeles waltl</name>
    <name type="common">Iberian ribbed newt</name>
    <dbReference type="NCBI Taxonomy" id="8319"/>
    <lineage>
        <taxon>Eukaryota</taxon>
        <taxon>Metazoa</taxon>
        <taxon>Chordata</taxon>
        <taxon>Craniata</taxon>
        <taxon>Vertebrata</taxon>
        <taxon>Euteleostomi</taxon>
        <taxon>Amphibia</taxon>
        <taxon>Batrachia</taxon>
        <taxon>Caudata</taxon>
        <taxon>Salamandroidea</taxon>
        <taxon>Salamandridae</taxon>
        <taxon>Pleurodelinae</taxon>
        <taxon>Pleurodeles</taxon>
    </lineage>
</organism>